<keyword evidence="6" id="KW-1185">Reference proteome</keyword>
<dbReference type="CDD" id="cd00156">
    <property type="entry name" value="REC"/>
    <property type="match status" value="1"/>
</dbReference>
<dbReference type="InterPro" id="IPR011006">
    <property type="entry name" value="CheY-like_superfamily"/>
</dbReference>
<evidence type="ECO:0000259" key="4">
    <source>
        <dbReference type="PROSITE" id="PS50110"/>
    </source>
</evidence>
<dbReference type="InterPro" id="IPR052016">
    <property type="entry name" value="Bact_Sigma-Reg"/>
</dbReference>
<dbReference type="EMBL" id="FNRM01000003">
    <property type="protein sequence ID" value="SEA44071.1"/>
    <property type="molecule type" value="Genomic_DNA"/>
</dbReference>
<evidence type="ECO:0000256" key="3">
    <source>
        <dbReference type="SAM" id="Coils"/>
    </source>
</evidence>
<dbReference type="Gene3D" id="3.40.50.2300">
    <property type="match status" value="1"/>
</dbReference>
<evidence type="ECO:0000256" key="2">
    <source>
        <dbReference type="PROSITE-ProRule" id="PRU00169"/>
    </source>
</evidence>
<dbReference type="SUPFAM" id="SSF81606">
    <property type="entry name" value="PP2C-like"/>
    <property type="match status" value="1"/>
</dbReference>
<feature type="modified residue" description="4-aspartylphosphate" evidence="2">
    <location>
        <position position="90"/>
    </location>
</feature>
<sequence>MEQLPQAMTASEPEEAPMDFLADNEVETEQQGSWSILIVDDEPEMHHVTTMALRDYSFQQRKLSFISAHSAAEARSILQQHNDIALILLDVVMETDDAGLKLARYIRDELRNQLVRIILRTGQPGQAPEQKVVQEYDINDYRSKTELTMQRLTTTITSALRSYLAISQLEQLNQTLEAKVAARTQQLEAANARLKQSLAELQAGEKAGKQVQFKLLPPRQWGWQSFQFEHLLYPSEYMSGDFVDYFVIDDDHCGFYIADVSGHGVASAFVTVYLKRFVSSQLERFKQQQSRLILEPAALLTELNNELLKEGIGKYIALFYGVLDRRNHQLAFANAGAFPWPLLQPEGQAAQWLELKSTPAGMFEAVNYQDNHIDFTPGTAMQLCSDGLLDLLPGETTEQKLALLQQHGVTELAQLFTDFKVDVSQSLPDDLTVLRIHCPGDVNER</sequence>
<dbReference type="Gene3D" id="3.60.40.10">
    <property type="entry name" value="PPM-type phosphatase domain"/>
    <property type="match status" value="1"/>
</dbReference>
<organism evidence="5 6">
    <name type="scientific">Alkalimonas amylolytica</name>
    <dbReference type="NCBI Taxonomy" id="152573"/>
    <lineage>
        <taxon>Bacteria</taxon>
        <taxon>Pseudomonadati</taxon>
        <taxon>Pseudomonadota</taxon>
        <taxon>Gammaproteobacteria</taxon>
        <taxon>Alkalimonas</taxon>
    </lineage>
</organism>
<name>A0A1H4B7E8_ALKAM</name>
<dbReference type="STRING" id="152573.SAMN04488051_103213"/>
<protein>
    <submittedName>
        <fullName evidence="5">Serine phosphatase RsbU, regulator of sigma subunit</fullName>
    </submittedName>
</protein>
<evidence type="ECO:0000313" key="5">
    <source>
        <dbReference type="EMBL" id="SEA44071.1"/>
    </source>
</evidence>
<dbReference type="InterPro" id="IPR001932">
    <property type="entry name" value="PPM-type_phosphatase-like_dom"/>
</dbReference>
<feature type="domain" description="Response regulatory" evidence="4">
    <location>
        <begin position="35"/>
        <end position="159"/>
    </location>
</feature>
<dbReference type="Pfam" id="PF00072">
    <property type="entry name" value="Response_reg"/>
    <property type="match status" value="1"/>
</dbReference>
<accession>A0A1H4B7E8</accession>
<dbReference type="PANTHER" id="PTHR43156">
    <property type="entry name" value="STAGE II SPORULATION PROTEIN E-RELATED"/>
    <property type="match status" value="1"/>
</dbReference>
<evidence type="ECO:0000256" key="1">
    <source>
        <dbReference type="ARBA" id="ARBA00022801"/>
    </source>
</evidence>
<dbReference type="GO" id="GO:0000160">
    <property type="term" value="P:phosphorelay signal transduction system"/>
    <property type="evidence" value="ECO:0007669"/>
    <property type="project" value="InterPro"/>
</dbReference>
<dbReference type="InterPro" id="IPR001789">
    <property type="entry name" value="Sig_transdc_resp-reg_receiver"/>
</dbReference>
<dbReference type="Pfam" id="PF07228">
    <property type="entry name" value="SpoIIE"/>
    <property type="match status" value="1"/>
</dbReference>
<dbReference type="RefSeq" id="WP_342744203.1">
    <property type="nucleotide sequence ID" value="NZ_FNRM01000003.1"/>
</dbReference>
<dbReference type="SUPFAM" id="SSF52172">
    <property type="entry name" value="CheY-like"/>
    <property type="match status" value="1"/>
</dbReference>
<dbReference type="AlphaFoldDB" id="A0A1H4B7E8"/>
<dbReference type="Proteomes" id="UP000198773">
    <property type="component" value="Unassembled WGS sequence"/>
</dbReference>
<keyword evidence="1" id="KW-0378">Hydrolase</keyword>
<dbReference type="SMART" id="SM00448">
    <property type="entry name" value="REC"/>
    <property type="match status" value="1"/>
</dbReference>
<dbReference type="PANTHER" id="PTHR43156:SF2">
    <property type="entry name" value="STAGE II SPORULATION PROTEIN E"/>
    <property type="match status" value="1"/>
</dbReference>
<keyword evidence="2" id="KW-0597">Phosphoprotein</keyword>
<gene>
    <name evidence="5" type="ORF">SAMN04488051_103213</name>
</gene>
<dbReference type="GO" id="GO:0016791">
    <property type="term" value="F:phosphatase activity"/>
    <property type="evidence" value="ECO:0007669"/>
    <property type="project" value="TreeGrafter"/>
</dbReference>
<dbReference type="SMART" id="SM00331">
    <property type="entry name" value="PP2C_SIG"/>
    <property type="match status" value="1"/>
</dbReference>
<proteinExistence type="predicted"/>
<evidence type="ECO:0000313" key="6">
    <source>
        <dbReference type="Proteomes" id="UP000198773"/>
    </source>
</evidence>
<reference evidence="5 6" key="1">
    <citation type="submission" date="2016-10" db="EMBL/GenBank/DDBJ databases">
        <authorList>
            <person name="de Groot N.N."/>
        </authorList>
    </citation>
    <scope>NUCLEOTIDE SEQUENCE [LARGE SCALE GENOMIC DNA]</scope>
    <source>
        <strain evidence="5 6">CGMCC 1.3430</strain>
    </source>
</reference>
<keyword evidence="3" id="KW-0175">Coiled coil</keyword>
<dbReference type="PROSITE" id="PS50110">
    <property type="entry name" value="RESPONSE_REGULATORY"/>
    <property type="match status" value="1"/>
</dbReference>
<dbReference type="InterPro" id="IPR036457">
    <property type="entry name" value="PPM-type-like_dom_sf"/>
</dbReference>
<feature type="coiled-coil region" evidence="3">
    <location>
        <begin position="166"/>
        <end position="207"/>
    </location>
</feature>